<comment type="subcellular location">
    <subcellularLocation>
        <location evidence="1">Nucleus</location>
    </subcellularLocation>
</comment>
<evidence type="ECO:0000256" key="3">
    <source>
        <dbReference type="ARBA" id="ARBA00022771"/>
    </source>
</evidence>
<protein>
    <recommendedName>
        <fullName evidence="8">Zinc finger BED domain-containing protein 4</fullName>
    </recommendedName>
</protein>
<dbReference type="GO" id="GO:0005634">
    <property type="term" value="C:nucleus"/>
    <property type="evidence" value="ECO:0007669"/>
    <property type="project" value="UniProtKB-SubCell"/>
</dbReference>
<dbReference type="PANTHER" id="PTHR46481:SF10">
    <property type="entry name" value="ZINC FINGER BED DOMAIN-CONTAINING PROTEIN 39"/>
    <property type="match status" value="1"/>
</dbReference>
<keyword evidence="2" id="KW-0479">Metal-binding</keyword>
<feature type="non-terminal residue" evidence="6">
    <location>
        <position position="1"/>
    </location>
</feature>
<dbReference type="PANTHER" id="PTHR46481">
    <property type="entry name" value="ZINC FINGER BED DOMAIN-CONTAINING PROTEIN 4"/>
    <property type="match status" value="1"/>
</dbReference>
<dbReference type="SUPFAM" id="SSF53098">
    <property type="entry name" value="Ribonuclease H-like"/>
    <property type="match status" value="1"/>
</dbReference>
<evidence type="ECO:0000256" key="4">
    <source>
        <dbReference type="ARBA" id="ARBA00022833"/>
    </source>
</evidence>
<evidence type="ECO:0000256" key="2">
    <source>
        <dbReference type="ARBA" id="ARBA00022723"/>
    </source>
</evidence>
<proteinExistence type="predicted"/>
<accession>A0A8K0GMA1</accession>
<evidence type="ECO:0000256" key="1">
    <source>
        <dbReference type="ARBA" id="ARBA00004123"/>
    </source>
</evidence>
<dbReference type="Proteomes" id="UP000801492">
    <property type="component" value="Unassembled WGS sequence"/>
</dbReference>
<dbReference type="InterPro" id="IPR052035">
    <property type="entry name" value="ZnF_BED_domain_contain"/>
</dbReference>
<comment type="caution">
    <text evidence="6">The sequence shown here is derived from an EMBL/GenBank/DDBJ whole genome shotgun (WGS) entry which is preliminary data.</text>
</comment>
<dbReference type="EMBL" id="VTPC01000680">
    <property type="protein sequence ID" value="KAF2904771.1"/>
    <property type="molecule type" value="Genomic_DNA"/>
</dbReference>
<gene>
    <name evidence="6" type="ORF">ILUMI_01396</name>
</gene>
<name>A0A8K0GMA1_IGNLU</name>
<evidence type="ECO:0000256" key="5">
    <source>
        <dbReference type="ARBA" id="ARBA00023242"/>
    </source>
</evidence>
<evidence type="ECO:0008006" key="8">
    <source>
        <dbReference type="Google" id="ProtNLM"/>
    </source>
</evidence>
<keyword evidence="5" id="KW-0539">Nucleus</keyword>
<dbReference type="OrthoDB" id="6705107at2759"/>
<keyword evidence="4" id="KW-0862">Zinc</keyword>
<dbReference type="AlphaFoldDB" id="A0A8K0GMA1"/>
<reference evidence="6" key="1">
    <citation type="submission" date="2019-08" db="EMBL/GenBank/DDBJ databases">
        <title>The genome of the North American firefly Photinus pyralis.</title>
        <authorList>
            <consortium name="Photinus pyralis genome working group"/>
            <person name="Fallon T.R."/>
            <person name="Sander Lower S.E."/>
            <person name="Weng J.-K."/>
        </authorList>
    </citation>
    <scope>NUCLEOTIDE SEQUENCE</scope>
    <source>
        <strain evidence="6">TRF0915ILg1</strain>
        <tissue evidence="6">Whole body</tissue>
    </source>
</reference>
<sequence length="276" mass="31500">MVALEDLPFSFVESVGFVRPMKHLCPSYFTSFICDKLYGKVSQKILELLKSFEKLSFTSDIWSDNCSEVSLLSLTCHGITEEFERKMIVLKAEVFNESRHTGENIAYKLEDILSLWEIPKEKVKCVVRDAEGMKAQETVVAAITKCKKMATHFHHSTTAQDELANIQKRFNQKPLKIIQEYATTWNSTFYMLERILQVKESLCLYVSTNNKISQLTSEEWMIIEKLIGLLRPFEEVTKELSAADVSISSVIPLIATLEKIVNDLDSSDEHIGDTIT</sequence>
<evidence type="ECO:0000313" key="7">
    <source>
        <dbReference type="Proteomes" id="UP000801492"/>
    </source>
</evidence>
<dbReference type="InterPro" id="IPR012337">
    <property type="entry name" value="RNaseH-like_sf"/>
</dbReference>
<evidence type="ECO:0000313" key="6">
    <source>
        <dbReference type="EMBL" id="KAF2904771.1"/>
    </source>
</evidence>
<dbReference type="GO" id="GO:0008270">
    <property type="term" value="F:zinc ion binding"/>
    <property type="evidence" value="ECO:0007669"/>
    <property type="project" value="UniProtKB-KW"/>
</dbReference>
<keyword evidence="7" id="KW-1185">Reference proteome</keyword>
<keyword evidence="3" id="KW-0863">Zinc-finger</keyword>
<organism evidence="6 7">
    <name type="scientific">Ignelater luminosus</name>
    <name type="common">Cucubano</name>
    <name type="synonym">Pyrophorus luminosus</name>
    <dbReference type="NCBI Taxonomy" id="2038154"/>
    <lineage>
        <taxon>Eukaryota</taxon>
        <taxon>Metazoa</taxon>
        <taxon>Ecdysozoa</taxon>
        <taxon>Arthropoda</taxon>
        <taxon>Hexapoda</taxon>
        <taxon>Insecta</taxon>
        <taxon>Pterygota</taxon>
        <taxon>Neoptera</taxon>
        <taxon>Endopterygota</taxon>
        <taxon>Coleoptera</taxon>
        <taxon>Polyphaga</taxon>
        <taxon>Elateriformia</taxon>
        <taxon>Elateroidea</taxon>
        <taxon>Elateridae</taxon>
        <taxon>Agrypninae</taxon>
        <taxon>Pyrophorini</taxon>
        <taxon>Ignelater</taxon>
    </lineage>
</organism>